<gene>
    <name evidence="3" type="ORF">EGW08_012424</name>
</gene>
<dbReference type="Proteomes" id="UP000271974">
    <property type="component" value="Unassembled WGS sequence"/>
</dbReference>
<organism evidence="3 4">
    <name type="scientific">Elysia chlorotica</name>
    <name type="common">Eastern emerald elysia</name>
    <name type="synonym">Sea slug</name>
    <dbReference type="NCBI Taxonomy" id="188477"/>
    <lineage>
        <taxon>Eukaryota</taxon>
        <taxon>Metazoa</taxon>
        <taxon>Spiralia</taxon>
        <taxon>Lophotrochozoa</taxon>
        <taxon>Mollusca</taxon>
        <taxon>Gastropoda</taxon>
        <taxon>Heterobranchia</taxon>
        <taxon>Euthyneura</taxon>
        <taxon>Panpulmonata</taxon>
        <taxon>Sacoglossa</taxon>
        <taxon>Placobranchoidea</taxon>
        <taxon>Plakobranchidae</taxon>
        <taxon>Elysia</taxon>
    </lineage>
</organism>
<dbReference type="AlphaFoldDB" id="A0A3S1A0T6"/>
<comment type="caution">
    <text evidence="1">Lacks conserved residue(s) required for the propagation of feature annotation.</text>
</comment>
<dbReference type="OrthoDB" id="6077660at2759"/>
<dbReference type="PROSITE" id="PS51670">
    <property type="entry name" value="SHKT"/>
    <property type="match status" value="1"/>
</dbReference>
<name>A0A3S1A0T6_ELYCH</name>
<proteinExistence type="predicted"/>
<dbReference type="SMART" id="SM00254">
    <property type="entry name" value="ShKT"/>
    <property type="match status" value="2"/>
</dbReference>
<evidence type="ECO:0000313" key="3">
    <source>
        <dbReference type="EMBL" id="RUS79825.1"/>
    </source>
</evidence>
<evidence type="ECO:0000259" key="2">
    <source>
        <dbReference type="PROSITE" id="PS51670"/>
    </source>
</evidence>
<evidence type="ECO:0000256" key="1">
    <source>
        <dbReference type="PROSITE-ProRule" id="PRU01005"/>
    </source>
</evidence>
<comment type="caution">
    <text evidence="3">The sequence shown here is derived from an EMBL/GenBank/DDBJ whole genome shotgun (WGS) entry which is preliminary data.</text>
</comment>
<protein>
    <recommendedName>
        <fullName evidence="2">ShKT domain-containing protein</fullName>
    </recommendedName>
</protein>
<evidence type="ECO:0000313" key="4">
    <source>
        <dbReference type="Proteomes" id="UP000271974"/>
    </source>
</evidence>
<reference evidence="3 4" key="1">
    <citation type="submission" date="2019-01" db="EMBL/GenBank/DDBJ databases">
        <title>A draft genome assembly of the solar-powered sea slug Elysia chlorotica.</title>
        <authorList>
            <person name="Cai H."/>
            <person name="Li Q."/>
            <person name="Fang X."/>
            <person name="Li J."/>
            <person name="Curtis N.E."/>
            <person name="Altenburger A."/>
            <person name="Shibata T."/>
            <person name="Feng M."/>
            <person name="Maeda T."/>
            <person name="Schwartz J.A."/>
            <person name="Shigenobu S."/>
            <person name="Lundholm N."/>
            <person name="Nishiyama T."/>
            <person name="Yang H."/>
            <person name="Hasebe M."/>
            <person name="Li S."/>
            <person name="Pierce S.K."/>
            <person name="Wang J."/>
        </authorList>
    </citation>
    <scope>NUCLEOTIDE SEQUENCE [LARGE SCALE GENOMIC DNA]</scope>
    <source>
        <strain evidence="3">EC2010</strain>
        <tissue evidence="3">Whole organism of an adult</tissue>
    </source>
</reference>
<dbReference type="Pfam" id="PF01549">
    <property type="entry name" value="ShK"/>
    <property type="match status" value="2"/>
</dbReference>
<dbReference type="EMBL" id="RQTK01000426">
    <property type="protein sequence ID" value="RUS79825.1"/>
    <property type="molecule type" value="Genomic_DNA"/>
</dbReference>
<dbReference type="InterPro" id="IPR003582">
    <property type="entry name" value="ShKT_dom"/>
</dbReference>
<keyword evidence="4" id="KW-1185">Reference proteome</keyword>
<accession>A0A3S1A0T6</accession>
<feature type="domain" description="ShKT" evidence="2">
    <location>
        <begin position="141"/>
        <end position="178"/>
    </location>
</feature>
<sequence length="248" mass="27518">MVFGETGIINSADTVVWFSLIKGGVEVAYVLFDGAGTDKTSWFSQARILESSWTALKTDPDVTPLDLVGSCDQSAGKCRRFPIWENAPNCLNDVFYSMVIDDNTDSCNNNETWEVQDLSTYPVILYSPGTGQATLSIERECRNRYGEATVCGHWASHGECGRNPAFMLEQCRVDCGGCPTDDPEFECKNTLSVAEKPICQHWADIGECHRQPVFMPVECRKACRGCNAGETWERAQEADVLAVWVKFA</sequence>